<protein>
    <recommendedName>
        <fullName evidence="3">Phage portal protein</fullName>
    </recommendedName>
</protein>
<proteinExistence type="predicted"/>
<dbReference type="EMBL" id="DRHL01000094">
    <property type="protein sequence ID" value="HEB13668.1"/>
    <property type="molecule type" value="Genomic_DNA"/>
</dbReference>
<dbReference type="Proteomes" id="UP000885695">
    <property type="component" value="Unassembled WGS sequence"/>
</dbReference>
<gene>
    <name evidence="2" type="ORF">ENI13_01665</name>
</gene>
<reference evidence="2" key="1">
    <citation type="journal article" date="2020" name="mSystems">
        <title>Genome- and Community-Level Interaction Insights into Carbon Utilization and Element Cycling Functions of Hydrothermarchaeota in Hydrothermal Sediment.</title>
        <authorList>
            <person name="Zhou Z."/>
            <person name="Liu Y."/>
            <person name="Xu W."/>
            <person name="Pan J."/>
            <person name="Luo Z.H."/>
            <person name="Li M."/>
        </authorList>
    </citation>
    <scope>NUCLEOTIDE SEQUENCE [LARGE SCALE GENOMIC DNA]</scope>
    <source>
        <strain evidence="2">HyVt-369</strain>
    </source>
</reference>
<evidence type="ECO:0000256" key="1">
    <source>
        <dbReference type="SAM" id="MobiDB-lite"/>
    </source>
</evidence>
<dbReference type="AlphaFoldDB" id="A0A7C1NQ28"/>
<feature type="region of interest" description="Disordered" evidence="1">
    <location>
        <begin position="563"/>
        <end position="594"/>
    </location>
</feature>
<evidence type="ECO:0000313" key="2">
    <source>
        <dbReference type="EMBL" id="HEB13668.1"/>
    </source>
</evidence>
<dbReference type="InterPro" id="IPR032427">
    <property type="entry name" value="P22_portal"/>
</dbReference>
<dbReference type="Pfam" id="PF16510">
    <property type="entry name" value="P22_portal"/>
    <property type="match status" value="1"/>
</dbReference>
<evidence type="ECO:0008006" key="3">
    <source>
        <dbReference type="Google" id="ProtNLM"/>
    </source>
</evidence>
<name>A0A7C1NQ28_UNCC3</name>
<organism evidence="2">
    <name type="scientific">candidate division CPR3 bacterium</name>
    <dbReference type="NCBI Taxonomy" id="2268181"/>
    <lineage>
        <taxon>Bacteria</taxon>
        <taxon>Bacteria division CPR3</taxon>
    </lineage>
</organism>
<feature type="compositionally biased region" description="Low complexity" evidence="1">
    <location>
        <begin position="571"/>
        <end position="594"/>
    </location>
</feature>
<comment type="caution">
    <text evidence="2">The sequence shown here is derived from an EMBL/GenBank/DDBJ whole genome shotgun (WGS) entry which is preliminary data.</text>
</comment>
<sequence length="594" mass="68316">MPNIIQTAQEKIENFIKPSEDIKQEELKVGDNKKEALRKLKFRLEQTEILLKPKIQAWEKSLKFFNGDHWEVAGVTLPTYKAGIVINKFFAAVRSLVAFETDARPDPEVDARVDKLASGAEGTIKATKKVESMLDYRWDMLNIPNILTEIYYDRYIFDDGFGMYFWNLDVDDVDFEQIKPYELFIAPGASSLDDADFLIVKKRRSKKWFTDNFPDDVDDIKFEGVQYEEYFPFTQEAKKTEYENMASVYHYFENELWATFTDNKVLEIMDNPNWEFRTEREQLEELKKVLGSQPVPDDWVPVKNHLLKPEKPIVHFKGYHLGGELYSRSLAKQAFQLNIAVDKRKSQIQDNADGVGNGQWVIDPSVPLDKVNLITSEPGLKIRINPSLARKEPGMPLPEFVFADLQHSEQKFDDMMGHHDVSRGAGTSKRQTARETMLLRETDITPVRLLMRNSEHAITRMLNGWVQLQKLFYDEAHYVGKFGSSMKEETGSFLTRKDIPDSLSIVIRAGSTLPTSKETKRQEYQRDLAAGILDPLTYLELMDYPNPRKILQRNLNWQRGIIGEEEGGGQQLPPQEGGQGAQQPAQFPGFPQEA</sequence>
<accession>A0A7C1NQ28</accession>